<dbReference type="AlphaFoldDB" id="A0A397FZB6"/>
<proteinExistence type="predicted"/>
<protein>
    <submittedName>
        <fullName evidence="1">Uncharacterized protein</fullName>
    </submittedName>
</protein>
<comment type="caution">
    <text evidence="1">The sequence shown here is derived from an EMBL/GenBank/DDBJ whole genome shotgun (WGS) entry which is preliminary data.</text>
</comment>
<name>A0A397FZB6_9GLOM</name>
<accession>A0A397FZB6</accession>
<evidence type="ECO:0000313" key="2">
    <source>
        <dbReference type="Proteomes" id="UP000266861"/>
    </source>
</evidence>
<dbReference type="Proteomes" id="UP000266861">
    <property type="component" value="Unassembled WGS sequence"/>
</dbReference>
<evidence type="ECO:0000313" key="1">
    <source>
        <dbReference type="EMBL" id="RHZ44025.1"/>
    </source>
</evidence>
<dbReference type="EMBL" id="PQFF01000598">
    <property type="protein sequence ID" value="RHZ44025.1"/>
    <property type="molecule type" value="Genomic_DNA"/>
</dbReference>
<organism evidence="1 2">
    <name type="scientific">Diversispora epigaea</name>
    <dbReference type="NCBI Taxonomy" id="1348612"/>
    <lineage>
        <taxon>Eukaryota</taxon>
        <taxon>Fungi</taxon>
        <taxon>Fungi incertae sedis</taxon>
        <taxon>Mucoromycota</taxon>
        <taxon>Glomeromycotina</taxon>
        <taxon>Glomeromycetes</taxon>
        <taxon>Diversisporales</taxon>
        <taxon>Diversisporaceae</taxon>
        <taxon>Diversispora</taxon>
    </lineage>
</organism>
<keyword evidence="2" id="KW-1185">Reference proteome</keyword>
<sequence length="58" mass="6594">MRVSQKCSPFTHPYALDSGNLSKAYDSCFHSRDVRKYSHLKEAGMPHLEEGTQEKVPV</sequence>
<reference evidence="1 2" key="1">
    <citation type="submission" date="2018-08" db="EMBL/GenBank/DDBJ databases">
        <title>Genome and evolution of the arbuscular mycorrhizal fungus Diversispora epigaea (formerly Glomus versiforme) and its bacterial endosymbionts.</title>
        <authorList>
            <person name="Sun X."/>
            <person name="Fei Z."/>
            <person name="Harrison M."/>
        </authorList>
    </citation>
    <scope>NUCLEOTIDE SEQUENCE [LARGE SCALE GENOMIC DNA]</scope>
    <source>
        <strain evidence="1 2">IT104</strain>
    </source>
</reference>
<gene>
    <name evidence="1" type="ORF">Glove_772g23</name>
</gene>